<feature type="region of interest" description="Disordered" evidence="3">
    <location>
        <begin position="652"/>
        <end position="681"/>
    </location>
</feature>
<feature type="coiled-coil region" evidence="2">
    <location>
        <begin position="62"/>
        <end position="146"/>
    </location>
</feature>
<keyword evidence="6" id="KW-1185">Reference proteome</keyword>
<sequence length="894" mass="93006">MSQNEKIVFSLETVTKGTKDILSTTDATERLTKSLQEQGATVKSLNQQLAQVKGFESAKVRAQKLGQQLDTTKQKFEQLSVELDAQKKHTAALRVEYRKADQEVKALNKQMQSAGREGAAGLKTKLAEAEAKMSSLNGEIIESKQRQNELGTAYRKTGKSVDSLTDKQTKQRQKSVELGAALRSSGISTHKLGDEQKRLERQADQTSASIAKQNARLKEMNSIQSRIDSRNAKLSAIGGQATSLAMAAAPLGGAAYMAMKNESSFADVSKVVNMTPEQASALKSWSLKQSTETPMSAAEINDMLAAGGRSGIQDLDELKAYVKDTAKMAVAFDMNAADAGKTLATFKASMGLDQKGAMNLAGLANLLDNNINASAADISDVMARQGATAKAGGFKIEEATALSASLLAVGLDRERAATAVKNISGRLTMGSAGSKTQQNALAQIGFNADGLAASMQRDASGSLISVLNAIKKAPLEKQSALISQIFGEEVKGAVAALAGNTENYTKALKLATLGQKTNADSINKEYQTKLGTTENKVNQFTNKLSNLAIVVGDSLLPALNAALVPLGKIVDWVASFAKENQGLTSVLTIGTAAVIGLKGVMLAGKAASLLFGNTMDKTRLFRKGLNRETKESGNIAAYTAKQWSRLNAVMSQNRGGRGGSGYGGSSRSRGTSRSRGGLGARVRSGFSRMRGSRGLKTGLMSLVGGGVAMAPMPSLAADAIDIGGDLAMNAGKVGLAKVLRPLGMAMNAVGIADGMQAGNMTQVGENAGGLGGSLAGAAAGAAVGSVIPIVGTAIGGIIGSVLGGMGGEALGGWFGNKLDSPDVVAEKIAVAQAEKESKPQSVTFSPQITITAAPGQDPKEVAKHGLDEMDQRYAYLMGGNTMTTQFSYAGIDRS</sequence>
<evidence type="ECO:0000313" key="6">
    <source>
        <dbReference type="Proteomes" id="UP001607151"/>
    </source>
</evidence>
<accession>A0ABW7J0D9</accession>
<feature type="compositionally biased region" description="Low complexity" evidence="3">
    <location>
        <begin position="665"/>
        <end position="681"/>
    </location>
</feature>
<protein>
    <submittedName>
        <fullName evidence="5">Phage tail tape measure protein</fullName>
    </submittedName>
</protein>
<feature type="compositionally biased region" description="Gly residues" evidence="3">
    <location>
        <begin position="655"/>
        <end position="664"/>
    </location>
</feature>
<dbReference type="InterPro" id="IPR010090">
    <property type="entry name" value="Phage_tape_meas"/>
</dbReference>
<keyword evidence="2" id="KW-0175">Coiled coil</keyword>
<proteinExistence type="predicted"/>
<organism evidence="5 6">
    <name type="scientific">Vibrio rumoiensis</name>
    <dbReference type="NCBI Taxonomy" id="76258"/>
    <lineage>
        <taxon>Bacteria</taxon>
        <taxon>Pseudomonadati</taxon>
        <taxon>Pseudomonadota</taxon>
        <taxon>Gammaproteobacteria</taxon>
        <taxon>Vibrionales</taxon>
        <taxon>Vibrionaceae</taxon>
        <taxon>Vibrio</taxon>
    </lineage>
</organism>
<dbReference type="Proteomes" id="UP001607151">
    <property type="component" value="Unassembled WGS sequence"/>
</dbReference>
<comment type="caution">
    <text evidence="5">The sequence shown here is derived from an EMBL/GenBank/DDBJ whole genome shotgun (WGS) entry which is preliminary data.</text>
</comment>
<reference evidence="5 6" key="1">
    <citation type="submission" date="2024-10" db="EMBL/GenBank/DDBJ databases">
        <authorList>
            <person name="Yibar A."/>
            <person name="Saticioglu I.B."/>
            <person name="Duman M."/>
            <person name="Ajmi N."/>
            <person name="Gurler F."/>
            <person name="Ay H."/>
            <person name="Onuk E."/>
            <person name="Guler S."/>
            <person name="Romalde J.L."/>
        </authorList>
    </citation>
    <scope>NUCLEOTIDE SEQUENCE [LARGE SCALE GENOMIC DNA]</scope>
    <source>
        <strain evidence="5 6">14-MA-B</strain>
    </source>
</reference>
<evidence type="ECO:0000256" key="1">
    <source>
        <dbReference type="ARBA" id="ARBA00022612"/>
    </source>
</evidence>
<name>A0ABW7J0D9_9VIBR</name>
<dbReference type="PANTHER" id="PTHR37813">
    <property type="entry name" value="FELS-2 PROPHAGE PROTEIN"/>
    <property type="match status" value="1"/>
</dbReference>
<feature type="domain" description="Phage tail tape measure protein" evidence="4">
    <location>
        <begin position="285"/>
        <end position="487"/>
    </location>
</feature>
<evidence type="ECO:0000259" key="4">
    <source>
        <dbReference type="Pfam" id="PF10145"/>
    </source>
</evidence>
<feature type="region of interest" description="Disordered" evidence="3">
    <location>
        <begin position="156"/>
        <end position="175"/>
    </location>
</feature>
<dbReference type="Pfam" id="PF10145">
    <property type="entry name" value="PhageMin_Tail"/>
    <property type="match status" value="1"/>
</dbReference>
<dbReference type="PANTHER" id="PTHR37813:SF1">
    <property type="entry name" value="FELS-2 PROPHAGE PROTEIN"/>
    <property type="match status" value="1"/>
</dbReference>
<evidence type="ECO:0000313" key="5">
    <source>
        <dbReference type="EMBL" id="MFH0267239.1"/>
    </source>
</evidence>
<evidence type="ECO:0000256" key="2">
    <source>
        <dbReference type="SAM" id="Coils"/>
    </source>
</evidence>
<dbReference type="RefSeq" id="WP_394608753.1">
    <property type="nucleotide sequence ID" value="NZ_JBIHSN010000003.1"/>
</dbReference>
<gene>
    <name evidence="5" type="ORF">ACGRQ9_17475</name>
</gene>
<dbReference type="NCBIfam" id="TIGR01760">
    <property type="entry name" value="tape_meas_TP901"/>
    <property type="match status" value="1"/>
</dbReference>
<keyword evidence="1" id="KW-1188">Viral release from host cell</keyword>
<dbReference type="EMBL" id="JBIHSN010000003">
    <property type="protein sequence ID" value="MFH0267239.1"/>
    <property type="molecule type" value="Genomic_DNA"/>
</dbReference>
<evidence type="ECO:0000256" key="3">
    <source>
        <dbReference type="SAM" id="MobiDB-lite"/>
    </source>
</evidence>